<proteinExistence type="predicted"/>
<accession>A0A4Y1ZA11</accession>
<reference evidence="1 2" key="1">
    <citation type="submission" date="2017-11" db="EMBL/GenBank/DDBJ databases">
        <title>Draft Genome Sequence of Sporolactobacillus inulinus NBRC 111894 Isolated from Koso, a Japanese Sugar-Vegetable Fermented Beverage.</title>
        <authorList>
            <person name="Chiou T.Y."/>
            <person name="Oshima K."/>
            <person name="Suda W."/>
            <person name="Hattori M."/>
            <person name="Takahashi T."/>
        </authorList>
    </citation>
    <scope>NUCLEOTIDE SEQUENCE [LARGE SCALE GENOMIC DNA]</scope>
    <source>
        <strain evidence="1 2">NBRC111894</strain>
    </source>
</reference>
<dbReference type="AlphaFoldDB" id="A0A4Y1ZA11"/>
<gene>
    <name evidence="1" type="ORF">NBRC111894_1305</name>
</gene>
<organism evidence="1 2">
    <name type="scientific">Sporolactobacillus inulinus</name>
    <dbReference type="NCBI Taxonomy" id="2078"/>
    <lineage>
        <taxon>Bacteria</taxon>
        <taxon>Bacillati</taxon>
        <taxon>Bacillota</taxon>
        <taxon>Bacilli</taxon>
        <taxon>Bacillales</taxon>
        <taxon>Sporolactobacillaceae</taxon>
        <taxon>Sporolactobacillus</taxon>
    </lineage>
</organism>
<comment type="caution">
    <text evidence="1">The sequence shown here is derived from an EMBL/GenBank/DDBJ whole genome shotgun (WGS) entry which is preliminary data.</text>
</comment>
<evidence type="ECO:0000313" key="2">
    <source>
        <dbReference type="Proteomes" id="UP000319716"/>
    </source>
</evidence>
<sequence>MFLFVFLSLHRCLRNKTFNLFILLERIEVRQMIHGNSIL</sequence>
<name>A0A4Y1ZA11_9BACL</name>
<dbReference type="EMBL" id="BEXB01000008">
    <property type="protein sequence ID" value="GAY75751.1"/>
    <property type="molecule type" value="Genomic_DNA"/>
</dbReference>
<dbReference type="Proteomes" id="UP000319716">
    <property type="component" value="Unassembled WGS sequence"/>
</dbReference>
<protein>
    <submittedName>
        <fullName evidence="1">Uncharacterized protein</fullName>
    </submittedName>
</protein>
<evidence type="ECO:0000313" key="1">
    <source>
        <dbReference type="EMBL" id="GAY75751.1"/>
    </source>
</evidence>